<dbReference type="Gene3D" id="2.60.34.10">
    <property type="entry name" value="Substrate Binding Domain Of DNAk, Chain A, domain 1"/>
    <property type="match status" value="1"/>
</dbReference>
<accession>A0A815LGR1</accession>
<dbReference type="FunFam" id="3.30.420.40:FF:000026">
    <property type="entry name" value="Heat shock protein 70"/>
    <property type="match status" value="1"/>
</dbReference>
<feature type="signal peptide" evidence="8">
    <location>
        <begin position="1"/>
        <end position="25"/>
    </location>
</feature>
<evidence type="ECO:0000313" key="10">
    <source>
        <dbReference type="Proteomes" id="UP000663889"/>
    </source>
</evidence>
<dbReference type="Proteomes" id="UP000663889">
    <property type="component" value="Unassembled WGS sequence"/>
</dbReference>
<evidence type="ECO:0000256" key="1">
    <source>
        <dbReference type="ARBA" id="ARBA00004319"/>
    </source>
</evidence>
<dbReference type="Gene3D" id="3.90.640.10">
    <property type="entry name" value="Actin, Chain A, domain 4"/>
    <property type="match status" value="1"/>
</dbReference>
<dbReference type="GO" id="GO:0005788">
    <property type="term" value="C:endoplasmic reticulum lumen"/>
    <property type="evidence" value="ECO:0007669"/>
    <property type="project" value="UniProtKB-SubCell"/>
</dbReference>
<keyword evidence="3 8" id="KW-0732">Signal</keyword>
<dbReference type="GO" id="GO:0140662">
    <property type="term" value="F:ATP-dependent protein folding chaperone"/>
    <property type="evidence" value="ECO:0007669"/>
    <property type="project" value="InterPro"/>
</dbReference>
<evidence type="ECO:0000256" key="5">
    <source>
        <dbReference type="ARBA" id="ARBA00022824"/>
    </source>
</evidence>
<comment type="subcellular location">
    <subcellularLocation>
        <location evidence="1">Endoplasmic reticulum lumen</location>
    </subcellularLocation>
</comment>
<keyword evidence="5" id="KW-0256">Endoplasmic reticulum</keyword>
<reference evidence="9" key="1">
    <citation type="submission" date="2021-02" db="EMBL/GenBank/DDBJ databases">
        <authorList>
            <person name="Nowell W R."/>
        </authorList>
    </citation>
    <scope>NUCLEOTIDE SEQUENCE</scope>
</reference>
<dbReference type="PANTHER" id="PTHR19375">
    <property type="entry name" value="HEAT SHOCK PROTEIN 70KDA"/>
    <property type="match status" value="1"/>
</dbReference>
<dbReference type="CDD" id="cd10241">
    <property type="entry name" value="ASKHA_NBD_HSP70_BiP"/>
    <property type="match status" value="1"/>
</dbReference>
<evidence type="ECO:0000313" key="9">
    <source>
        <dbReference type="EMBL" id="CAF1408026.1"/>
    </source>
</evidence>
<dbReference type="FunFam" id="3.30.30.30:FF:000001">
    <property type="entry name" value="heat shock 70 kDa protein-like"/>
    <property type="match status" value="1"/>
</dbReference>
<evidence type="ECO:0000256" key="4">
    <source>
        <dbReference type="ARBA" id="ARBA00022741"/>
    </source>
</evidence>
<evidence type="ECO:0000256" key="7">
    <source>
        <dbReference type="RuleBase" id="RU003322"/>
    </source>
</evidence>
<dbReference type="FunFam" id="3.90.640.10:FF:000153">
    <property type="entry name" value="Endoplasmic reticulum chaperone BiP"/>
    <property type="match status" value="1"/>
</dbReference>
<dbReference type="InterPro" id="IPR042050">
    <property type="entry name" value="BIP_NBD"/>
</dbReference>
<evidence type="ECO:0000256" key="6">
    <source>
        <dbReference type="ARBA" id="ARBA00022840"/>
    </source>
</evidence>
<evidence type="ECO:0000256" key="8">
    <source>
        <dbReference type="SAM" id="SignalP"/>
    </source>
</evidence>
<protein>
    <submittedName>
        <fullName evidence="9">Uncharacterized protein</fullName>
    </submittedName>
</protein>
<dbReference type="PROSITE" id="PS01036">
    <property type="entry name" value="HSP70_3"/>
    <property type="match status" value="1"/>
</dbReference>
<dbReference type="InterPro" id="IPR018181">
    <property type="entry name" value="Heat_shock_70_CS"/>
</dbReference>
<comment type="similarity">
    <text evidence="2 7">Belongs to the heat shock protein 70 family.</text>
</comment>
<feature type="chain" id="PRO_5032676158" evidence="8">
    <location>
        <begin position="26"/>
        <end position="656"/>
    </location>
</feature>
<keyword evidence="6 7" id="KW-0067">ATP-binding</keyword>
<dbReference type="Pfam" id="PF00012">
    <property type="entry name" value="HSP70"/>
    <property type="match status" value="2"/>
</dbReference>
<dbReference type="InterPro" id="IPR043129">
    <property type="entry name" value="ATPase_NBD"/>
</dbReference>
<dbReference type="PROSITE" id="PS00329">
    <property type="entry name" value="HSP70_2"/>
    <property type="match status" value="1"/>
</dbReference>
<dbReference type="SUPFAM" id="SSF100920">
    <property type="entry name" value="Heat shock protein 70kD (HSP70), peptide-binding domain"/>
    <property type="match status" value="1"/>
</dbReference>
<dbReference type="AlphaFoldDB" id="A0A815LGR1"/>
<dbReference type="GO" id="GO:0005524">
    <property type="term" value="F:ATP binding"/>
    <property type="evidence" value="ECO:0007669"/>
    <property type="project" value="UniProtKB-KW"/>
</dbReference>
<dbReference type="EMBL" id="CAJNOU010003754">
    <property type="protein sequence ID" value="CAF1408026.1"/>
    <property type="molecule type" value="Genomic_DNA"/>
</dbReference>
<dbReference type="PRINTS" id="PR00301">
    <property type="entry name" value="HEATSHOCK70"/>
</dbReference>
<dbReference type="InterPro" id="IPR029047">
    <property type="entry name" value="HSP70_peptide-bd_sf"/>
</dbReference>
<evidence type="ECO:0000256" key="2">
    <source>
        <dbReference type="ARBA" id="ARBA00007381"/>
    </source>
</evidence>
<dbReference type="Gene3D" id="3.30.420.40">
    <property type="match status" value="4"/>
</dbReference>
<comment type="caution">
    <text evidence="9">The sequence shown here is derived from an EMBL/GenBank/DDBJ whole genome shotgun (WGS) entry which is preliminary data.</text>
</comment>
<sequence length="656" mass="73444">MKNIVITVITCLILISTIEVSSVWSNTKEDIDTVIGIDLGTTYSCVAVFKNSHVEIIENDQGNRITPSFVTFTSNGERLIGDAAKNLLVSNPQNTIFHIKRLIGREFDDPSIQQDVKYFPFSVVSKDNRPVVKVKIGSTEKLFTPEEISAMILGKMREIAETYLGKKVKNAVVTVPAYFNNAQRQATKDAGIIAGLNVVGIINEPTAAAIAYGLDRVRNEKGSHTVLVFDLGGGTFDVSLLILDDGTFEVVATNGNTHLGSYLLSSFRKRNNTFFIIRIGGEDFDLRVMEYFIELFKNKTGKNVRGHVHALQKLRREVEKAKRILSSEMETIIEIESFFHNEDFHQKLTRTKFEELNMDLFRSTLEPVEKALKDVDLKKSDINEIILVGGSTRIPKIRQIIKEYFDGKEPLRNINPDEAVAYGAAVQGGILSDEESTHDVLVLDVNPLTLGILVKDGLMSKIIPRNTVIPTKKTESFTTTADNQHTVGIQVFEGERPMAKDNHFLGKFDLTGIPPAPKDVPVIDVTFEIDVNGILKNHSTNVAFGIIMAHGFEKIDEAIRYFDQLLSSYPSDYINVPDILQQRAILHEKNANEFRHLNDKTKCHVIVQDLSEPHTTENLVRKTDAFDDIQIDIIINNADLDSAKLILQTPLDDMTF</sequence>
<proteinExistence type="inferred from homology"/>
<organism evidence="9 10">
    <name type="scientific">Rotaria sordida</name>
    <dbReference type="NCBI Taxonomy" id="392033"/>
    <lineage>
        <taxon>Eukaryota</taxon>
        <taxon>Metazoa</taxon>
        <taxon>Spiralia</taxon>
        <taxon>Gnathifera</taxon>
        <taxon>Rotifera</taxon>
        <taxon>Eurotatoria</taxon>
        <taxon>Bdelloidea</taxon>
        <taxon>Philodinida</taxon>
        <taxon>Philodinidae</taxon>
        <taxon>Rotaria</taxon>
    </lineage>
</organism>
<keyword evidence="4 7" id="KW-0547">Nucleotide-binding</keyword>
<dbReference type="SUPFAM" id="SSF53067">
    <property type="entry name" value="Actin-like ATPase domain"/>
    <property type="match status" value="2"/>
</dbReference>
<evidence type="ECO:0000256" key="3">
    <source>
        <dbReference type="ARBA" id="ARBA00022729"/>
    </source>
</evidence>
<name>A0A815LGR1_9BILA</name>
<dbReference type="GO" id="GO:0006986">
    <property type="term" value="P:response to unfolded protein"/>
    <property type="evidence" value="ECO:0007669"/>
    <property type="project" value="UniProtKB-ARBA"/>
</dbReference>
<dbReference type="InterPro" id="IPR013126">
    <property type="entry name" value="Hsp_70_fam"/>
</dbReference>
<dbReference type="PROSITE" id="PS00297">
    <property type="entry name" value="HSP70_1"/>
    <property type="match status" value="1"/>
</dbReference>
<gene>
    <name evidence="9" type="ORF">SEV965_LOCUS31739</name>
</gene>